<dbReference type="Proteomes" id="UP000535020">
    <property type="component" value="Unassembled WGS sequence"/>
</dbReference>
<feature type="transmembrane region" description="Helical" evidence="1">
    <location>
        <begin position="214"/>
        <end position="232"/>
    </location>
</feature>
<keyword evidence="3" id="KW-1185">Reference proteome</keyword>
<accession>A0A7Y9C448</accession>
<feature type="transmembrane region" description="Helical" evidence="1">
    <location>
        <begin position="177"/>
        <end position="202"/>
    </location>
</feature>
<keyword evidence="1" id="KW-0812">Transmembrane</keyword>
<reference evidence="2 3" key="1">
    <citation type="submission" date="2020-07" db="EMBL/GenBank/DDBJ databases">
        <authorList>
            <person name="Sun Q."/>
        </authorList>
    </citation>
    <scope>NUCLEOTIDE SEQUENCE [LARGE SCALE GENOMIC DNA]</scope>
    <source>
        <strain evidence="2 3">MAH-1</strain>
    </source>
</reference>
<comment type="caution">
    <text evidence="2">The sequence shown here is derived from an EMBL/GenBank/DDBJ whole genome shotgun (WGS) entry which is preliminary data.</text>
</comment>
<dbReference type="EMBL" id="JACBJI010000001">
    <property type="protein sequence ID" value="NYA69811.1"/>
    <property type="molecule type" value="Genomic_DNA"/>
</dbReference>
<evidence type="ECO:0000256" key="1">
    <source>
        <dbReference type="SAM" id="Phobius"/>
    </source>
</evidence>
<feature type="transmembrane region" description="Helical" evidence="1">
    <location>
        <begin position="80"/>
        <end position="99"/>
    </location>
</feature>
<dbReference type="InterPro" id="IPR022134">
    <property type="entry name" value="DUF3667"/>
</dbReference>
<keyword evidence="1" id="KW-1133">Transmembrane helix</keyword>
<evidence type="ECO:0000313" key="3">
    <source>
        <dbReference type="Proteomes" id="UP000535020"/>
    </source>
</evidence>
<feature type="transmembrane region" description="Helical" evidence="1">
    <location>
        <begin position="239"/>
        <end position="257"/>
    </location>
</feature>
<name>A0A7Y9C448_9FLAO</name>
<protein>
    <submittedName>
        <fullName evidence="2">DUF3667 domain-containing protein</fullName>
    </submittedName>
</protein>
<dbReference type="RefSeq" id="WP_176004634.1">
    <property type="nucleotide sequence ID" value="NZ_JABWMI010000005.1"/>
</dbReference>
<evidence type="ECO:0000313" key="2">
    <source>
        <dbReference type="EMBL" id="NYA69811.1"/>
    </source>
</evidence>
<feature type="transmembrane region" description="Helical" evidence="1">
    <location>
        <begin position="145"/>
        <end position="165"/>
    </location>
</feature>
<keyword evidence="1" id="KW-0472">Membrane</keyword>
<organism evidence="2 3">
    <name type="scientific">Flavobacterium agri</name>
    <dbReference type="NCBI Taxonomy" id="2743471"/>
    <lineage>
        <taxon>Bacteria</taxon>
        <taxon>Pseudomonadati</taxon>
        <taxon>Bacteroidota</taxon>
        <taxon>Flavobacteriia</taxon>
        <taxon>Flavobacteriales</taxon>
        <taxon>Flavobacteriaceae</taxon>
        <taxon>Flavobacterium</taxon>
    </lineage>
</organism>
<proteinExistence type="predicted"/>
<gene>
    <name evidence="2" type="ORF">HZF10_02685</name>
</gene>
<dbReference type="AlphaFoldDB" id="A0A7Y9C448"/>
<dbReference type="Pfam" id="PF12412">
    <property type="entry name" value="DUF3667"/>
    <property type="match status" value="1"/>
</dbReference>
<sequence>MSHTCKNCQTVFEGKFCNNCGQKHYTEHDKNFAHILEETVHFVTHFEGTLPRTAKAILFSPGKLSLDYCNGIRKKYYKPISFFLLLIVLYLLFPILTGLNQPLVYYKNQMLSGPLLTSQIEAKMASMHISFEELSELFHHKSEKISKLFLFLLIPLTVIPLKLLFRKSKRPLFDHFILATEFCSFAVLVFFLIFPLLVMPIFELFDHYNFPDQIVLPITATILSTYLVIAFGKFYDAKWFLAIPKAIACVAIFAFMYQGVYKFLLFEVTIAMVR</sequence>